<proteinExistence type="predicted"/>
<dbReference type="Pfam" id="PF16677">
    <property type="entry name" value="GP3_package"/>
    <property type="match status" value="1"/>
</dbReference>
<dbReference type="Gene3D" id="1.10.132.80">
    <property type="match status" value="1"/>
</dbReference>
<dbReference type="EMBL" id="BBWV01000001">
    <property type="protein sequence ID" value="GAO42311.1"/>
    <property type="molecule type" value="Genomic_DNA"/>
</dbReference>
<gene>
    <name evidence="1" type="ORF">FPE01S_01_13240</name>
</gene>
<dbReference type="STRING" id="1220578.FPE01S_01_13240"/>
<sequence length="138" mass="15691">MRAYTLHGLCLYLDCSTSFFKDFKKTLKPKDKDFLPILTRIEEVIHQQKFTGAAASFLNAITITRNLGLSDKTDNTTGVDKLPAPQTTEAHRGNQYVKTLTLPELLGYFNYFPAIFTRTDASETADKLLRLSEKRIVR</sequence>
<keyword evidence="2" id="KW-1185">Reference proteome</keyword>
<comment type="caution">
    <text evidence="1">The sequence shown here is derived from an EMBL/GenBank/DDBJ whole genome shotgun (WGS) entry which is preliminary data.</text>
</comment>
<name>A0A0E9MXZ6_9BACT</name>
<reference evidence="1 2" key="1">
    <citation type="submission" date="2015-04" db="EMBL/GenBank/DDBJ databases">
        <title>Whole genome shotgun sequence of Flavihumibacter petaseus NBRC 106054.</title>
        <authorList>
            <person name="Miyazawa S."/>
            <person name="Hosoyama A."/>
            <person name="Hashimoto M."/>
            <person name="Noguchi M."/>
            <person name="Tsuchikane K."/>
            <person name="Ohji S."/>
            <person name="Yamazoe A."/>
            <person name="Ichikawa N."/>
            <person name="Kimura A."/>
            <person name="Fujita N."/>
        </authorList>
    </citation>
    <scope>NUCLEOTIDE SEQUENCE [LARGE SCALE GENOMIC DNA]</scope>
    <source>
        <strain evidence="1 2">NBRC 106054</strain>
    </source>
</reference>
<organism evidence="1 2">
    <name type="scientific">Flavihumibacter petaseus NBRC 106054</name>
    <dbReference type="NCBI Taxonomy" id="1220578"/>
    <lineage>
        <taxon>Bacteria</taxon>
        <taxon>Pseudomonadati</taxon>
        <taxon>Bacteroidota</taxon>
        <taxon>Chitinophagia</taxon>
        <taxon>Chitinophagales</taxon>
        <taxon>Chitinophagaceae</taxon>
        <taxon>Flavihumibacter</taxon>
    </lineage>
</organism>
<accession>A0A0E9MXZ6</accession>
<dbReference type="InterPro" id="IPR032066">
    <property type="entry name" value="GP3_package"/>
</dbReference>
<dbReference type="Proteomes" id="UP000033121">
    <property type="component" value="Unassembled WGS sequence"/>
</dbReference>
<dbReference type="AlphaFoldDB" id="A0A0E9MXZ6"/>
<evidence type="ECO:0000313" key="2">
    <source>
        <dbReference type="Proteomes" id="UP000033121"/>
    </source>
</evidence>
<evidence type="ECO:0000313" key="1">
    <source>
        <dbReference type="EMBL" id="GAO42311.1"/>
    </source>
</evidence>
<protein>
    <submittedName>
        <fullName evidence="1">Putative phage DNA packaging protein</fullName>
    </submittedName>
</protein>